<dbReference type="EMBL" id="CABR01000009">
    <property type="protein sequence ID" value="CBI09208.1"/>
    <property type="molecule type" value="Genomic_DNA"/>
</dbReference>
<keyword evidence="3" id="KW-0255">Endonuclease</keyword>
<dbReference type="AlphaFoldDB" id="E6QPN7"/>
<reference evidence="6" key="1">
    <citation type="submission" date="2009-10" db="EMBL/GenBank/DDBJ databases">
        <title>Diversity of trophic interactions inside an arsenic-rich microbial ecosystem.</title>
        <authorList>
            <person name="Bertin P.N."/>
            <person name="Heinrich-Salmeron A."/>
            <person name="Pelletier E."/>
            <person name="Goulhen-Chollet F."/>
            <person name="Arsene-Ploetze F."/>
            <person name="Gallien S."/>
            <person name="Calteau A."/>
            <person name="Vallenet D."/>
            <person name="Casiot C."/>
            <person name="Chane-Woon-Ming B."/>
            <person name="Giloteaux L."/>
            <person name="Barakat M."/>
            <person name="Bonnefoy V."/>
            <person name="Bruneel O."/>
            <person name="Chandler M."/>
            <person name="Cleiss J."/>
            <person name="Duran R."/>
            <person name="Elbaz-Poulichet F."/>
            <person name="Fonknechten N."/>
            <person name="Lauga B."/>
            <person name="Mornico D."/>
            <person name="Ortet P."/>
            <person name="Schaeffer C."/>
            <person name="Siguier P."/>
            <person name="Alexander Thil Smith A."/>
            <person name="Van Dorsselaer A."/>
            <person name="Weissenbach J."/>
            <person name="Medigue C."/>
            <person name="Le Paslier D."/>
        </authorList>
    </citation>
    <scope>NUCLEOTIDE SEQUENCE</scope>
</reference>
<evidence type="ECO:0000256" key="5">
    <source>
        <dbReference type="ARBA" id="ARBA00022884"/>
    </source>
</evidence>
<dbReference type="PANTHER" id="PTHR33992:SF1">
    <property type="entry name" value="RIBONUCLEASE P PROTEIN COMPONENT"/>
    <property type="match status" value="1"/>
</dbReference>
<keyword evidence="1" id="KW-0819">tRNA processing</keyword>
<evidence type="ECO:0000256" key="2">
    <source>
        <dbReference type="ARBA" id="ARBA00022722"/>
    </source>
</evidence>
<dbReference type="InterPro" id="IPR014721">
    <property type="entry name" value="Ribsml_uS5_D2-typ_fold_subgr"/>
</dbReference>
<organism evidence="6">
    <name type="scientific">mine drainage metagenome</name>
    <dbReference type="NCBI Taxonomy" id="410659"/>
    <lineage>
        <taxon>unclassified sequences</taxon>
        <taxon>metagenomes</taxon>
        <taxon>ecological metagenomes</taxon>
    </lineage>
</organism>
<name>E6QPN7_9ZZZZ</name>
<sequence length="87" mass="9984">MYFVPNNEKNARLGIIASKRCMNKAVERNRNKRAVREIFRSHPVKESKLDLVVQIRRTSALTLAIQRVELASLFSQLEARCAQSLLS</sequence>
<dbReference type="PANTHER" id="PTHR33992">
    <property type="entry name" value="RIBONUCLEASE P PROTEIN COMPONENT"/>
    <property type="match status" value="1"/>
</dbReference>
<evidence type="ECO:0000256" key="3">
    <source>
        <dbReference type="ARBA" id="ARBA00022759"/>
    </source>
</evidence>
<dbReference type="GO" id="GO:0042781">
    <property type="term" value="F:3'-tRNA processing endoribonuclease activity"/>
    <property type="evidence" value="ECO:0007669"/>
    <property type="project" value="TreeGrafter"/>
</dbReference>
<comment type="caution">
    <text evidence="6">The sequence shown here is derived from an EMBL/GenBank/DDBJ whole genome shotgun (WGS) entry which is preliminary data.</text>
</comment>
<keyword evidence="2" id="KW-0540">Nuclease</keyword>
<dbReference type="SUPFAM" id="SSF54211">
    <property type="entry name" value="Ribosomal protein S5 domain 2-like"/>
    <property type="match status" value="1"/>
</dbReference>
<gene>
    <name evidence="6" type="ORF">CARN7_2868</name>
</gene>
<dbReference type="InterPro" id="IPR000100">
    <property type="entry name" value="RNase_P"/>
</dbReference>
<dbReference type="Gene3D" id="3.30.230.10">
    <property type="match status" value="1"/>
</dbReference>
<proteinExistence type="predicted"/>
<dbReference type="NCBIfam" id="TIGR00188">
    <property type="entry name" value="rnpA"/>
    <property type="match status" value="1"/>
</dbReference>
<keyword evidence="5" id="KW-0694">RNA-binding</keyword>
<evidence type="ECO:0000256" key="4">
    <source>
        <dbReference type="ARBA" id="ARBA00022801"/>
    </source>
</evidence>
<dbReference type="InterPro" id="IPR020568">
    <property type="entry name" value="Ribosomal_Su5_D2-typ_SF"/>
</dbReference>
<accession>E6QPN7</accession>
<dbReference type="EC" id="3.1.26.5" evidence="6"/>
<dbReference type="GO" id="GO:0000049">
    <property type="term" value="F:tRNA binding"/>
    <property type="evidence" value="ECO:0007669"/>
    <property type="project" value="InterPro"/>
</dbReference>
<dbReference type="GO" id="GO:0030677">
    <property type="term" value="C:ribonuclease P complex"/>
    <property type="evidence" value="ECO:0007669"/>
    <property type="project" value="TreeGrafter"/>
</dbReference>
<dbReference type="Pfam" id="PF00825">
    <property type="entry name" value="Ribonuclease_P"/>
    <property type="match status" value="1"/>
</dbReference>
<dbReference type="GO" id="GO:0004526">
    <property type="term" value="F:ribonuclease P activity"/>
    <property type="evidence" value="ECO:0007669"/>
    <property type="project" value="UniProtKB-EC"/>
</dbReference>
<keyword evidence="4 6" id="KW-0378">Hydrolase</keyword>
<evidence type="ECO:0000256" key="1">
    <source>
        <dbReference type="ARBA" id="ARBA00022694"/>
    </source>
</evidence>
<protein>
    <submittedName>
        <fullName evidence="6">RNase P, protein C5 component, processes tRNA,4.5S RNA</fullName>
        <ecNumber evidence="6">3.1.26.5</ecNumber>
    </submittedName>
</protein>
<evidence type="ECO:0000313" key="6">
    <source>
        <dbReference type="EMBL" id="CBI09208.1"/>
    </source>
</evidence>